<feature type="transmembrane region" description="Helical" evidence="1">
    <location>
        <begin position="68"/>
        <end position="89"/>
    </location>
</feature>
<evidence type="ECO:0000313" key="2">
    <source>
        <dbReference type="EMBL" id="MEN2767245.1"/>
    </source>
</evidence>
<keyword evidence="3" id="KW-1185">Reference proteome</keyword>
<feature type="transmembrane region" description="Helical" evidence="1">
    <location>
        <begin position="12"/>
        <end position="33"/>
    </location>
</feature>
<protein>
    <submittedName>
        <fullName evidence="2">Uncharacterized protein</fullName>
    </submittedName>
</protein>
<dbReference type="Proteomes" id="UP001444625">
    <property type="component" value="Unassembled WGS sequence"/>
</dbReference>
<organism evidence="2 3">
    <name type="scientific">Ornithinibacillus xuwenensis</name>
    <dbReference type="NCBI Taxonomy" id="3144668"/>
    <lineage>
        <taxon>Bacteria</taxon>
        <taxon>Bacillati</taxon>
        <taxon>Bacillota</taxon>
        <taxon>Bacilli</taxon>
        <taxon>Bacillales</taxon>
        <taxon>Bacillaceae</taxon>
        <taxon>Ornithinibacillus</taxon>
    </lineage>
</organism>
<keyword evidence="1" id="KW-1133">Transmembrane helix</keyword>
<keyword evidence="1" id="KW-0472">Membrane</keyword>
<feature type="transmembrane region" description="Helical" evidence="1">
    <location>
        <begin position="39"/>
        <end position="56"/>
    </location>
</feature>
<accession>A0ABU9XGU1</accession>
<name>A0ABU9XGU1_9BACI</name>
<evidence type="ECO:0000313" key="3">
    <source>
        <dbReference type="Proteomes" id="UP001444625"/>
    </source>
</evidence>
<dbReference type="RefSeq" id="WP_345824706.1">
    <property type="nucleotide sequence ID" value="NZ_JBDIML010000002.1"/>
</dbReference>
<feature type="transmembrane region" description="Helical" evidence="1">
    <location>
        <begin position="109"/>
        <end position="133"/>
    </location>
</feature>
<gene>
    <name evidence="2" type="ORF">ABC228_08595</name>
</gene>
<evidence type="ECO:0000256" key="1">
    <source>
        <dbReference type="SAM" id="Phobius"/>
    </source>
</evidence>
<reference evidence="2 3" key="1">
    <citation type="submission" date="2024-05" db="EMBL/GenBank/DDBJ databases">
        <authorList>
            <person name="Haq I."/>
            <person name="Ullah Z."/>
            <person name="Ahmad R."/>
            <person name="Li M."/>
            <person name="Tong Y."/>
        </authorList>
    </citation>
    <scope>NUCLEOTIDE SEQUENCE [LARGE SCALE GENOMIC DNA]</scope>
    <source>
        <strain evidence="2 3">16A2E</strain>
    </source>
</reference>
<proteinExistence type="predicted"/>
<comment type="caution">
    <text evidence="2">The sequence shown here is derived from an EMBL/GenBank/DDBJ whole genome shotgun (WGS) entry which is preliminary data.</text>
</comment>
<keyword evidence="1" id="KW-0812">Transmembrane</keyword>
<dbReference type="EMBL" id="JBDIML010000002">
    <property type="protein sequence ID" value="MEN2767245.1"/>
    <property type="molecule type" value="Genomic_DNA"/>
</dbReference>
<sequence length="155" mass="16681">MERQGNNLGLSILGALLAAVVGGAIWAIIAIVSDYEIGIVAWGIGGLAGYLVYQFAKGSITALHQIIAVVGSIFGIILGKYFILGYFYNYESVSGMFQSDTMSVFADEFTVLFSGMDFVFILLAVVTAWQLPVQLMQKAVQKRPVIESPTESAAE</sequence>